<evidence type="ECO:0000313" key="2">
    <source>
        <dbReference type="Proteomes" id="UP000299102"/>
    </source>
</evidence>
<gene>
    <name evidence="1" type="ORF">EVAR_66292_1</name>
</gene>
<dbReference type="InterPro" id="IPR036397">
    <property type="entry name" value="RNaseH_sf"/>
</dbReference>
<name>A0A4C1YP67_EUMVA</name>
<dbReference type="InterPro" id="IPR052709">
    <property type="entry name" value="Transposase-MT_Hybrid"/>
</dbReference>
<comment type="caution">
    <text evidence="1">The sequence shown here is derived from an EMBL/GenBank/DDBJ whole genome shotgun (WGS) entry which is preliminary data.</text>
</comment>
<reference evidence="1 2" key="1">
    <citation type="journal article" date="2019" name="Commun. Biol.">
        <title>The bagworm genome reveals a unique fibroin gene that provides high tensile strength.</title>
        <authorList>
            <person name="Kono N."/>
            <person name="Nakamura H."/>
            <person name="Ohtoshi R."/>
            <person name="Tomita M."/>
            <person name="Numata K."/>
            <person name="Arakawa K."/>
        </authorList>
    </citation>
    <scope>NUCLEOTIDE SEQUENCE [LARGE SCALE GENOMIC DNA]</scope>
</reference>
<dbReference type="EMBL" id="BGZK01001363">
    <property type="protein sequence ID" value="GBP78261.1"/>
    <property type="molecule type" value="Genomic_DNA"/>
</dbReference>
<dbReference type="PANTHER" id="PTHR46060">
    <property type="entry name" value="MARINER MOS1 TRANSPOSASE-LIKE PROTEIN"/>
    <property type="match status" value="1"/>
</dbReference>
<accession>A0A4C1YP67</accession>
<dbReference type="OrthoDB" id="10017160at2759"/>
<evidence type="ECO:0008006" key="3">
    <source>
        <dbReference type="Google" id="ProtNLM"/>
    </source>
</evidence>
<dbReference type="AlphaFoldDB" id="A0A4C1YP67"/>
<dbReference type="Proteomes" id="UP000299102">
    <property type="component" value="Unassembled WGS sequence"/>
</dbReference>
<dbReference type="STRING" id="151549.A0A4C1YP67"/>
<proteinExistence type="predicted"/>
<evidence type="ECO:0000313" key="1">
    <source>
        <dbReference type="EMBL" id="GBP78261.1"/>
    </source>
</evidence>
<organism evidence="1 2">
    <name type="scientific">Eumeta variegata</name>
    <name type="common">Bagworm moth</name>
    <name type="synonym">Eumeta japonica</name>
    <dbReference type="NCBI Taxonomy" id="151549"/>
    <lineage>
        <taxon>Eukaryota</taxon>
        <taxon>Metazoa</taxon>
        <taxon>Ecdysozoa</taxon>
        <taxon>Arthropoda</taxon>
        <taxon>Hexapoda</taxon>
        <taxon>Insecta</taxon>
        <taxon>Pterygota</taxon>
        <taxon>Neoptera</taxon>
        <taxon>Endopterygota</taxon>
        <taxon>Lepidoptera</taxon>
        <taxon>Glossata</taxon>
        <taxon>Ditrysia</taxon>
        <taxon>Tineoidea</taxon>
        <taxon>Psychidae</taxon>
        <taxon>Oiketicinae</taxon>
        <taxon>Eumeta</taxon>
    </lineage>
</organism>
<sequence>MLRLHLRVTCGNLPAETKDVKIHVTECGPSECYPQLNVNIRIMDTQTGKKFTRRMRKHVTTRFLEGQNIELTGHPMYSPDLAPNDFYLFPSVKNKLRGQRFSNREEPADAFKMHVLEIPQSEWQTCYKTWYQRMQKASIIMMNILKSNKTISNDRWFVSFRYSGYTNSSPRIKTNVR</sequence>
<dbReference type="Gene3D" id="3.30.420.10">
    <property type="entry name" value="Ribonuclease H-like superfamily/Ribonuclease H"/>
    <property type="match status" value="1"/>
</dbReference>
<dbReference type="PANTHER" id="PTHR46060:SF3">
    <property type="entry name" value="PROTEIN GVQW3"/>
    <property type="match status" value="1"/>
</dbReference>
<protein>
    <recommendedName>
        <fullName evidence="3">Histone-lysine N-methyltransferase SETMAR</fullName>
    </recommendedName>
</protein>
<keyword evidence="2" id="KW-1185">Reference proteome</keyword>
<dbReference type="GO" id="GO:0003676">
    <property type="term" value="F:nucleic acid binding"/>
    <property type="evidence" value="ECO:0007669"/>
    <property type="project" value="InterPro"/>
</dbReference>